<keyword evidence="3" id="KW-0378">Hydrolase</keyword>
<accession>A0ABC8L058</accession>
<evidence type="ECO:0000256" key="3">
    <source>
        <dbReference type="RuleBase" id="RU000454"/>
    </source>
</evidence>
<evidence type="ECO:0000313" key="7">
    <source>
        <dbReference type="EMBL" id="CAH8364450.1"/>
    </source>
</evidence>
<keyword evidence="3" id="KW-0645">Protease</keyword>
<dbReference type="Proteomes" id="UP001642260">
    <property type="component" value="Unassembled WGS sequence"/>
</dbReference>
<reference evidence="7 8" key="1">
    <citation type="submission" date="2022-03" db="EMBL/GenBank/DDBJ databases">
        <authorList>
            <person name="Macdonald S."/>
            <person name="Ahmed S."/>
            <person name="Newling K."/>
        </authorList>
    </citation>
    <scope>NUCLEOTIDE SEQUENCE [LARGE SCALE GENOMIC DNA]</scope>
</reference>
<evidence type="ECO:0000256" key="1">
    <source>
        <dbReference type="ARBA" id="ARBA00007447"/>
    </source>
</evidence>
<protein>
    <recommendedName>
        <fullName evidence="6">Peptidase A1 domain-containing protein</fullName>
    </recommendedName>
</protein>
<feature type="signal peptide" evidence="5">
    <location>
        <begin position="1"/>
        <end position="25"/>
    </location>
</feature>
<keyword evidence="8" id="KW-1185">Reference proteome</keyword>
<feature type="active site" evidence="2">
    <location>
        <position position="323"/>
    </location>
</feature>
<evidence type="ECO:0000259" key="6">
    <source>
        <dbReference type="PROSITE" id="PS51767"/>
    </source>
</evidence>
<sequence>MALARHVFVLLSVLVLSWGLERCEAAGKFSFEVHHMFSDAVRQNLGFDGLVPKEGSLEYFKFLVQRDRLIRGRGLASNNDDSPLTSAHGNLTVFANFLGSLHYANVSVGTPATWFLVALDTGSDLFWLPCNCGVTCIRDLKDAGFPASVPLNLYSPNTSSTSSSIRCSDTRCFESRRCSSPSSVCPYQVSESITTSSTGTLLQDVLNLVTEDADLKLLEANVTLGCGQIQTGLFQNNQGVNGVLGLGVKDYSVPSLLAKAKLAANSFSICFGRVIGVVGRISFGDKGYTDQSETPFASAYGVNVTGLSIGDKPVGFSMSAQFDTGSSYTHLSEPAYSAFTKAFNSLAFDIREPSDPRFPFEFCYNLSANATNITFPPIDMTFGGGSVMSIKNPFVTIQTESGGRIYCLSILKINDLISPNIIGQNLMAGYRIVFDRERMVLGWKRSNCFEDESLTSTPPAEFGDPSPPPPESETPSPPDSESPSPPDSESPSPPESEAPPPPTESNPLLRSPPPPPATPPPIDPRGFTGSPGSSGVANVIPLASQLLLLLPLLAFF</sequence>
<dbReference type="InterPro" id="IPR001969">
    <property type="entry name" value="Aspartic_peptidase_AS"/>
</dbReference>
<dbReference type="InterPro" id="IPR021109">
    <property type="entry name" value="Peptidase_aspartic_dom_sf"/>
</dbReference>
<evidence type="ECO:0000313" key="8">
    <source>
        <dbReference type="Proteomes" id="UP001642260"/>
    </source>
</evidence>
<dbReference type="Pfam" id="PF14543">
    <property type="entry name" value="TAXi_N"/>
    <property type="match status" value="1"/>
</dbReference>
<proteinExistence type="inferred from homology"/>
<comment type="similarity">
    <text evidence="1 3">Belongs to the peptidase A1 family.</text>
</comment>
<keyword evidence="5" id="KW-0732">Signal</keyword>
<evidence type="ECO:0000256" key="5">
    <source>
        <dbReference type="SAM" id="SignalP"/>
    </source>
</evidence>
<dbReference type="SUPFAM" id="SSF50630">
    <property type="entry name" value="Acid proteases"/>
    <property type="match status" value="1"/>
</dbReference>
<feature type="compositionally biased region" description="Pro residues" evidence="4">
    <location>
        <begin position="465"/>
        <end position="523"/>
    </location>
</feature>
<feature type="chain" id="PRO_5044793898" description="Peptidase A1 domain-containing protein" evidence="5">
    <location>
        <begin position="26"/>
        <end position="556"/>
    </location>
</feature>
<dbReference type="FunFam" id="2.40.70.10:FF:000014">
    <property type="entry name" value="Aspartyl protease family protein 1"/>
    <property type="match status" value="1"/>
</dbReference>
<feature type="region of interest" description="Disordered" evidence="4">
    <location>
        <begin position="452"/>
        <end position="535"/>
    </location>
</feature>
<dbReference type="InterPro" id="IPR032799">
    <property type="entry name" value="TAXi_C"/>
</dbReference>
<evidence type="ECO:0000256" key="4">
    <source>
        <dbReference type="SAM" id="MobiDB-lite"/>
    </source>
</evidence>
<dbReference type="PROSITE" id="PS00141">
    <property type="entry name" value="ASP_PROTEASE"/>
    <property type="match status" value="1"/>
</dbReference>
<name>A0ABC8L058_ERUVS</name>
<dbReference type="GO" id="GO:0006508">
    <property type="term" value="P:proteolysis"/>
    <property type="evidence" value="ECO:0007669"/>
    <property type="project" value="UniProtKB-KW"/>
</dbReference>
<dbReference type="InterPro" id="IPR032861">
    <property type="entry name" value="TAXi_N"/>
</dbReference>
<dbReference type="InterPro" id="IPR033121">
    <property type="entry name" value="PEPTIDASE_A1"/>
</dbReference>
<dbReference type="AlphaFoldDB" id="A0ABC8L058"/>
<dbReference type="Gene3D" id="2.40.70.10">
    <property type="entry name" value="Acid Proteases"/>
    <property type="match status" value="2"/>
</dbReference>
<dbReference type="PANTHER" id="PTHR13683">
    <property type="entry name" value="ASPARTYL PROTEASES"/>
    <property type="match status" value="1"/>
</dbReference>
<dbReference type="EMBL" id="CAKOAT010386266">
    <property type="protein sequence ID" value="CAH8364450.1"/>
    <property type="molecule type" value="Genomic_DNA"/>
</dbReference>
<dbReference type="InterPro" id="IPR001461">
    <property type="entry name" value="Aspartic_peptidase_A1"/>
</dbReference>
<comment type="caution">
    <text evidence="7">The sequence shown here is derived from an EMBL/GenBank/DDBJ whole genome shotgun (WGS) entry which is preliminary data.</text>
</comment>
<evidence type="ECO:0000256" key="2">
    <source>
        <dbReference type="PIRSR" id="PIRSR601461-1"/>
    </source>
</evidence>
<feature type="active site" evidence="2">
    <location>
        <position position="120"/>
    </location>
</feature>
<dbReference type="Pfam" id="PF14541">
    <property type="entry name" value="TAXi_C"/>
    <property type="match status" value="1"/>
</dbReference>
<dbReference type="PROSITE" id="PS51767">
    <property type="entry name" value="PEPTIDASE_A1"/>
    <property type="match status" value="1"/>
</dbReference>
<feature type="domain" description="Peptidase A1" evidence="6">
    <location>
        <begin position="102"/>
        <end position="444"/>
    </location>
</feature>
<dbReference type="GO" id="GO:0004190">
    <property type="term" value="F:aspartic-type endopeptidase activity"/>
    <property type="evidence" value="ECO:0007669"/>
    <property type="project" value="UniProtKB-KW"/>
</dbReference>
<dbReference type="PANTHER" id="PTHR13683:SF879">
    <property type="entry name" value="EUKARYOTIC ASPARTYL PROTEASE FAMILY PROTEIN"/>
    <property type="match status" value="1"/>
</dbReference>
<keyword evidence="3" id="KW-0064">Aspartyl protease</keyword>
<dbReference type="PRINTS" id="PR00792">
    <property type="entry name" value="PEPSIN"/>
</dbReference>
<gene>
    <name evidence="7" type="ORF">ERUC_LOCUS30141</name>
</gene>
<organism evidence="7 8">
    <name type="scientific">Eruca vesicaria subsp. sativa</name>
    <name type="common">Garden rocket</name>
    <name type="synonym">Eruca sativa</name>
    <dbReference type="NCBI Taxonomy" id="29727"/>
    <lineage>
        <taxon>Eukaryota</taxon>
        <taxon>Viridiplantae</taxon>
        <taxon>Streptophyta</taxon>
        <taxon>Embryophyta</taxon>
        <taxon>Tracheophyta</taxon>
        <taxon>Spermatophyta</taxon>
        <taxon>Magnoliopsida</taxon>
        <taxon>eudicotyledons</taxon>
        <taxon>Gunneridae</taxon>
        <taxon>Pentapetalae</taxon>
        <taxon>rosids</taxon>
        <taxon>malvids</taxon>
        <taxon>Brassicales</taxon>
        <taxon>Brassicaceae</taxon>
        <taxon>Brassiceae</taxon>
        <taxon>Eruca</taxon>
    </lineage>
</organism>